<evidence type="ECO:0000256" key="3">
    <source>
        <dbReference type="ARBA" id="ARBA00022692"/>
    </source>
</evidence>
<keyword evidence="8" id="KW-1185">Reference proteome</keyword>
<comment type="caution">
    <text evidence="7">The sequence shown here is derived from an EMBL/GenBank/DDBJ whole genome shotgun (WGS) entry which is preliminary data.</text>
</comment>
<feature type="transmembrane region" description="Helical" evidence="6">
    <location>
        <begin position="320"/>
        <end position="341"/>
    </location>
</feature>
<dbReference type="InterPro" id="IPR050833">
    <property type="entry name" value="Poly_Biosynth_Transport"/>
</dbReference>
<evidence type="ECO:0000313" key="7">
    <source>
        <dbReference type="EMBL" id="MFB5191864.1"/>
    </source>
</evidence>
<evidence type="ECO:0000256" key="1">
    <source>
        <dbReference type="ARBA" id="ARBA00004651"/>
    </source>
</evidence>
<dbReference type="EMBL" id="JBDXSU010000014">
    <property type="protein sequence ID" value="MFB5191864.1"/>
    <property type="molecule type" value="Genomic_DNA"/>
</dbReference>
<dbReference type="PANTHER" id="PTHR30250">
    <property type="entry name" value="PST FAMILY PREDICTED COLANIC ACID TRANSPORTER"/>
    <property type="match status" value="1"/>
</dbReference>
<dbReference type="Proteomes" id="UP001579974">
    <property type="component" value="Unassembled WGS sequence"/>
</dbReference>
<evidence type="ECO:0000256" key="5">
    <source>
        <dbReference type="ARBA" id="ARBA00023136"/>
    </source>
</evidence>
<evidence type="ECO:0000313" key="8">
    <source>
        <dbReference type="Proteomes" id="UP001579974"/>
    </source>
</evidence>
<evidence type="ECO:0000256" key="4">
    <source>
        <dbReference type="ARBA" id="ARBA00022989"/>
    </source>
</evidence>
<proteinExistence type="predicted"/>
<evidence type="ECO:0000256" key="2">
    <source>
        <dbReference type="ARBA" id="ARBA00022475"/>
    </source>
</evidence>
<feature type="transmembrane region" description="Helical" evidence="6">
    <location>
        <begin position="353"/>
        <end position="373"/>
    </location>
</feature>
<dbReference type="InterPro" id="IPR024923">
    <property type="entry name" value="PG_synth_SpoVB"/>
</dbReference>
<reference evidence="7 8" key="1">
    <citation type="journal article" date="2024" name="Int. J. Mol. Sci.">
        <title>Exploration of Alicyclobacillus spp. Genome in Search of Antibiotic Resistance.</title>
        <authorList>
            <person name="Bucka-Kolendo J."/>
            <person name="Kiousi D.E."/>
            <person name="Dekowska A."/>
            <person name="Mikolajczuk-Szczyrba A."/>
            <person name="Karadedos D.M."/>
            <person name="Michael P."/>
            <person name="Galanis A."/>
            <person name="Sokolowska B."/>
        </authorList>
    </citation>
    <scope>NUCLEOTIDE SEQUENCE [LARGE SCALE GENOMIC DNA]</scope>
    <source>
        <strain evidence="7 8">KKP 3000</strain>
    </source>
</reference>
<feature type="transmembrane region" description="Helical" evidence="6">
    <location>
        <begin position="119"/>
        <end position="142"/>
    </location>
</feature>
<feature type="transmembrane region" description="Helical" evidence="6">
    <location>
        <begin position="42"/>
        <end position="65"/>
    </location>
</feature>
<dbReference type="InterPro" id="IPR002797">
    <property type="entry name" value="Polysacc_synth"/>
</dbReference>
<dbReference type="RefSeq" id="WP_275476501.1">
    <property type="nucleotide sequence ID" value="NZ_CP162940.1"/>
</dbReference>
<dbReference type="PANTHER" id="PTHR30250:SF24">
    <property type="entry name" value="STAGE V SPORULATION PROTEIN B"/>
    <property type="match status" value="1"/>
</dbReference>
<keyword evidence="2" id="KW-1003">Cell membrane</keyword>
<feature type="transmembrane region" description="Helical" evidence="6">
    <location>
        <begin position="413"/>
        <end position="436"/>
    </location>
</feature>
<comment type="subcellular location">
    <subcellularLocation>
        <location evidence="1">Cell membrane</location>
        <topology evidence="1">Multi-pass membrane protein</topology>
    </subcellularLocation>
</comment>
<evidence type="ECO:0000256" key="6">
    <source>
        <dbReference type="SAM" id="Phobius"/>
    </source>
</evidence>
<protein>
    <submittedName>
        <fullName evidence="7">Oligosaccharide flippase family protein</fullName>
    </submittedName>
</protein>
<feature type="transmembrane region" description="Helical" evidence="6">
    <location>
        <begin position="476"/>
        <end position="497"/>
    </location>
</feature>
<keyword evidence="4 6" id="KW-1133">Transmembrane helix</keyword>
<organism evidence="7 8">
    <name type="scientific">Alicyclobacillus fastidiosus</name>
    <dbReference type="NCBI Taxonomy" id="392011"/>
    <lineage>
        <taxon>Bacteria</taxon>
        <taxon>Bacillati</taxon>
        <taxon>Bacillota</taxon>
        <taxon>Bacilli</taxon>
        <taxon>Bacillales</taxon>
        <taxon>Alicyclobacillaceae</taxon>
        <taxon>Alicyclobacillus</taxon>
    </lineage>
</organism>
<gene>
    <name evidence="7" type="ORF">KKP3000_000650</name>
</gene>
<dbReference type="Pfam" id="PF01943">
    <property type="entry name" value="Polysacc_synt"/>
    <property type="match status" value="1"/>
</dbReference>
<feature type="transmembrane region" description="Helical" evidence="6">
    <location>
        <begin position="385"/>
        <end position="407"/>
    </location>
</feature>
<feature type="transmembrane region" description="Helical" evidence="6">
    <location>
        <begin position="179"/>
        <end position="203"/>
    </location>
</feature>
<keyword evidence="5 6" id="KW-0472">Membrane</keyword>
<sequence>MAKQSFMHGAIVLAAAGGTTKMMGMMIQVVIARELGAQGFGLFQTINPIFFMLLTISTLALPAALSKVIAENLALGNVAKVRRALWVAHITVIVLSLTVCLGAIAFAPEISNRWLDPRGFLPLVGAILRIPVVCLSSVMSGYYMGTQNQGPPAAAWIIETAVRTLVTIPLILALNPHGIGYGALAVMIGAGIGELAGYLYMLWRYLTRDKRLLIQVAPAVNTLARAKGTIRDLVEVALPTTVTNLCGIVAYAAEPVIIYIAFAHIGIARTQATALYGSFGMAAELLFLPTVLSSSISSVVIPAVSEAAAMRNQRLVSRRLNQVIQATFMIALPATVFFILSGHDLAHSLYKDHLAGALLAYLAPTCAFIYILDPLSAILQGLNKALLSTVVTMFTSCIRMICIYYFVGHAGQGIFGVATSLAISGIVATFLSLYFLRELVSMSINFLGLAKLVIATGLAAIPIHEIQSAFAAADPLLQVTASLLLGSAVYLLAILYLRVLPIRTIHNIPWVGPTIVKALLHMPFVS</sequence>
<feature type="transmembrane region" description="Helical" evidence="6">
    <location>
        <begin position="154"/>
        <end position="173"/>
    </location>
</feature>
<name>A0ABV5AHX4_9BACL</name>
<dbReference type="PIRSF" id="PIRSF038958">
    <property type="entry name" value="PG_synth_SpoVB"/>
    <property type="match status" value="1"/>
</dbReference>
<keyword evidence="3 6" id="KW-0812">Transmembrane</keyword>
<feature type="transmembrane region" description="Helical" evidence="6">
    <location>
        <begin position="443"/>
        <end position="464"/>
    </location>
</feature>
<accession>A0ABV5AHX4</accession>
<feature type="transmembrane region" description="Helical" evidence="6">
    <location>
        <begin position="86"/>
        <end position="107"/>
    </location>
</feature>